<evidence type="ECO:0000256" key="2">
    <source>
        <dbReference type="SAM" id="SignalP"/>
    </source>
</evidence>
<feature type="non-terminal residue" evidence="3">
    <location>
        <position position="1"/>
    </location>
</feature>
<organism evidence="3 4">
    <name type="scientific">Polarella glacialis</name>
    <name type="common">Dinoflagellate</name>
    <dbReference type="NCBI Taxonomy" id="89957"/>
    <lineage>
        <taxon>Eukaryota</taxon>
        <taxon>Sar</taxon>
        <taxon>Alveolata</taxon>
        <taxon>Dinophyceae</taxon>
        <taxon>Suessiales</taxon>
        <taxon>Suessiaceae</taxon>
        <taxon>Polarella</taxon>
    </lineage>
</organism>
<feature type="signal peptide" evidence="2">
    <location>
        <begin position="1"/>
        <end position="18"/>
    </location>
</feature>
<evidence type="ECO:0000313" key="3">
    <source>
        <dbReference type="EMBL" id="CAE8621273.1"/>
    </source>
</evidence>
<dbReference type="Gene3D" id="1.10.287.70">
    <property type="match status" value="1"/>
</dbReference>
<gene>
    <name evidence="3" type="ORF">PGLA1383_LOCUS38794</name>
</gene>
<accession>A0A813G327</accession>
<keyword evidence="2" id="KW-0732">Signal</keyword>
<dbReference type="AlphaFoldDB" id="A0A813G327"/>
<feature type="non-terminal residue" evidence="3">
    <location>
        <position position="91"/>
    </location>
</feature>
<evidence type="ECO:0008006" key="5">
    <source>
        <dbReference type="Google" id="ProtNLM"/>
    </source>
</evidence>
<feature type="transmembrane region" description="Helical" evidence="1">
    <location>
        <begin position="68"/>
        <end position="90"/>
    </location>
</feature>
<keyword evidence="4" id="KW-1185">Reference proteome</keyword>
<dbReference type="EMBL" id="CAJNNV010027690">
    <property type="protein sequence ID" value="CAE8621273.1"/>
    <property type="molecule type" value="Genomic_DNA"/>
</dbReference>
<keyword evidence="1" id="KW-1133">Transmembrane helix</keyword>
<feature type="chain" id="PRO_5032571553" description="Ion transport domain-containing protein" evidence="2">
    <location>
        <begin position="19"/>
        <end position="91"/>
    </location>
</feature>
<proteinExistence type="predicted"/>
<keyword evidence="1" id="KW-0472">Membrane</keyword>
<keyword evidence="1" id="KW-0812">Transmembrane</keyword>
<dbReference type="Proteomes" id="UP000654075">
    <property type="component" value="Unassembled WGS sequence"/>
</dbReference>
<reference evidence="3" key="1">
    <citation type="submission" date="2021-02" db="EMBL/GenBank/DDBJ databases">
        <authorList>
            <person name="Dougan E. K."/>
            <person name="Rhodes N."/>
            <person name="Thang M."/>
            <person name="Chan C."/>
        </authorList>
    </citation>
    <scope>NUCLEOTIDE SEQUENCE</scope>
</reference>
<evidence type="ECO:0000313" key="4">
    <source>
        <dbReference type="Proteomes" id="UP000654075"/>
    </source>
</evidence>
<protein>
    <recommendedName>
        <fullName evidence="5">Ion transport domain-containing protein</fullName>
    </recommendedName>
</protein>
<comment type="caution">
    <text evidence="3">The sequence shown here is derived from an EMBL/GenBank/DDBJ whole genome shotgun (WGS) entry which is preliminary data.</text>
</comment>
<sequence length="91" mass="10113">LTFDICLLALDMLTAVSQYDTDVNQDTGAIKSVRSFRILRAMRLLRLMKLSRLSAVIEEASAANDRQWLVLVVAIVKTTFAMLVVAHCLAC</sequence>
<name>A0A813G327_POLGL</name>
<evidence type="ECO:0000256" key="1">
    <source>
        <dbReference type="SAM" id="Phobius"/>
    </source>
</evidence>